<evidence type="ECO:0000256" key="5">
    <source>
        <dbReference type="ARBA" id="ARBA00023004"/>
    </source>
</evidence>
<dbReference type="PROSITE" id="PS51257">
    <property type="entry name" value="PROKAR_LIPOPROTEIN"/>
    <property type="match status" value="1"/>
</dbReference>
<keyword evidence="11" id="KW-1185">Reference proteome</keyword>
<dbReference type="SUPFAM" id="SSF46626">
    <property type="entry name" value="Cytochrome c"/>
    <property type="match status" value="1"/>
</dbReference>
<dbReference type="EMBL" id="AP011112">
    <property type="protein sequence ID" value="BAI69093.1"/>
    <property type="molecule type" value="Genomic_DNA"/>
</dbReference>
<dbReference type="GO" id="GO:0020037">
    <property type="term" value="F:heme binding"/>
    <property type="evidence" value="ECO:0007669"/>
    <property type="project" value="InterPro"/>
</dbReference>
<keyword evidence="1" id="KW-0813">Transport</keyword>
<feature type="region of interest" description="Disordered" evidence="7">
    <location>
        <begin position="20"/>
        <end position="77"/>
    </location>
</feature>
<dbReference type="Pfam" id="PF00034">
    <property type="entry name" value="Cytochrom_C"/>
    <property type="match status" value="1"/>
</dbReference>
<dbReference type="GO" id="GO:0005506">
    <property type="term" value="F:iron ion binding"/>
    <property type="evidence" value="ECO:0007669"/>
    <property type="project" value="InterPro"/>
</dbReference>
<dbReference type="eggNOG" id="COG4654">
    <property type="taxonomic scope" value="Bacteria"/>
</dbReference>
<dbReference type="KEGG" id="hte:Hydth_0630"/>
<protein>
    <submittedName>
        <fullName evidence="10">Cytochrome c</fullName>
    </submittedName>
</protein>
<keyword evidence="8" id="KW-0732">Signal</keyword>
<evidence type="ECO:0000256" key="7">
    <source>
        <dbReference type="SAM" id="MobiDB-lite"/>
    </source>
</evidence>
<keyword evidence="4" id="KW-0249">Electron transport</keyword>
<name>D3DGZ1_HYDTT</name>
<evidence type="ECO:0000259" key="9">
    <source>
        <dbReference type="PROSITE" id="PS51007"/>
    </source>
</evidence>
<feature type="signal peptide" evidence="8">
    <location>
        <begin position="1"/>
        <end position="22"/>
    </location>
</feature>
<dbReference type="Gene3D" id="1.10.760.10">
    <property type="entry name" value="Cytochrome c-like domain"/>
    <property type="match status" value="1"/>
</dbReference>
<evidence type="ECO:0000256" key="6">
    <source>
        <dbReference type="PIRSR" id="PIRSR602324-1"/>
    </source>
</evidence>
<keyword evidence="2 6" id="KW-0349">Heme</keyword>
<feature type="domain" description="Cytochrome c" evidence="9">
    <location>
        <begin position="66"/>
        <end position="155"/>
    </location>
</feature>
<evidence type="ECO:0000256" key="4">
    <source>
        <dbReference type="ARBA" id="ARBA00022982"/>
    </source>
</evidence>
<keyword evidence="5 6" id="KW-0408">Iron</keyword>
<dbReference type="PROSITE" id="PS51007">
    <property type="entry name" value="CYTC"/>
    <property type="match status" value="1"/>
</dbReference>
<reference evidence="10 11" key="1">
    <citation type="journal article" date="2010" name="J. Bacteriol.">
        <title>Complete genome sequence of the thermophilic, obligately chemolithoautotrophic hydrogen-oxidizing bacterium Hydrogenobacter thermophilus TK-6.</title>
        <authorList>
            <person name="Arai H."/>
            <person name="Kanbe H."/>
            <person name="Ishii M."/>
            <person name="Igarashi Y."/>
        </authorList>
    </citation>
    <scope>NUCLEOTIDE SEQUENCE [LARGE SCALE GENOMIC DNA]</scope>
    <source>
        <strain evidence="11">DSM 6534 / IAM 12695 / TK-6 [Tokyo]</strain>
    </source>
</reference>
<dbReference type="AlphaFoldDB" id="D3DGZ1"/>
<evidence type="ECO:0000256" key="1">
    <source>
        <dbReference type="ARBA" id="ARBA00022448"/>
    </source>
</evidence>
<dbReference type="InterPro" id="IPR002324">
    <property type="entry name" value="Cyt_c_ID"/>
</dbReference>
<feature type="binding site" description="covalent" evidence="6">
    <location>
        <position position="134"/>
    </location>
    <ligand>
        <name>heme c</name>
        <dbReference type="ChEBI" id="CHEBI:61717"/>
    </ligand>
</feature>
<gene>
    <name evidence="10" type="ordered locus">HTH_0632</name>
</gene>
<evidence type="ECO:0000256" key="8">
    <source>
        <dbReference type="SAM" id="SignalP"/>
    </source>
</evidence>
<proteinExistence type="predicted"/>
<dbReference type="KEGG" id="hth:HTH_0632"/>
<feature type="chain" id="PRO_5003042044" evidence="8">
    <location>
        <begin position="23"/>
        <end position="155"/>
    </location>
</feature>
<evidence type="ECO:0000313" key="11">
    <source>
        <dbReference type="Proteomes" id="UP000002574"/>
    </source>
</evidence>
<dbReference type="InterPro" id="IPR036909">
    <property type="entry name" value="Cyt_c-like_dom_sf"/>
</dbReference>
<evidence type="ECO:0000256" key="2">
    <source>
        <dbReference type="ARBA" id="ARBA00022617"/>
    </source>
</evidence>
<organism evidence="10 11">
    <name type="scientific">Hydrogenobacter thermophilus (strain DSM 6534 / IAM 12695 / TK-6)</name>
    <dbReference type="NCBI Taxonomy" id="608538"/>
    <lineage>
        <taxon>Bacteria</taxon>
        <taxon>Pseudomonadati</taxon>
        <taxon>Aquificota</taxon>
        <taxon>Aquificia</taxon>
        <taxon>Aquificales</taxon>
        <taxon>Aquificaceae</taxon>
        <taxon>Hydrogenobacter</taxon>
    </lineage>
</organism>
<evidence type="ECO:0000313" key="10">
    <source>
        <dbReference type="EMBL" id="BAI69093.1"/>
    </source>
</evidence>
<accession>D3DGZ1</accession>
<feature type="binding site" description="covalent" evidence="6">
    <location>
        <position position="85"/>
    </location>
    <ligand>
        <name>heme c</name>
        <dbReference type="ChEBI" id="CHEBI:61717"/>
    </ligand>
</feature>
<keyword evidence="3 6" id="KW-0479">Metal-binding</keyword>
<evidence type="ECO:0000256" key="3">
    <source>
        <dbReference type="ARBA" id="ARBA00022723"/>
    </source>
</evidence>
<feature type="binding site" description="covalent" evidence="6">
    <location>
        <position position="89"/>
    </location>
    <ligand>
        <name>heme c</name>
        <dbReference type="ChEBI" id="CHEBI:61717"/>
    </ligand>
</feature>
<dbReference type="OrthoDB" id="9814063at2"/>
<comment type="PTM">
    <text evidence="6">Binds 1 heme c group covalently per subunit.</text>
</comment>
<dbReference type="PRINTS" id="PR00606">
    <property type="entry name" value="CYTCHROMECID"/>
</dbReference>
<dbReference type="Proteomes" id="UP000002574">
    <property type="component" value="Chromosome"/>
</dbReference>
<feature type="compositionally biased region" description="Low complexity" evidence="7">
    <location>
        <begin position="25"/>
        <end position="47"/>
    </location>
</feature>
<dbReference type="STRING" id="608538.HTH_0632"/>
<dbReference type="InterPro" id="IPR009056">
    <property type="entry name" value="Cyt_c-like_dom"/>
</dbReference>
<dbReference type="GO" id="GO:0009055">
    <property type="term" value="F:electron transfer activity"/>
    <property type="evidence" value="ECO:0007669"/>
    <property type="project" value="InterPro"/>
</dbReference>
<sequence length="155" mass="16507">MKKVLLSGVLSIALLASCQKKAEETAPAEQPAQQPAQEQPTQPSQPAGEQKQPSGEQKPAEQKPAEQKSQGPAKDMTALAQQKGCFACHDINAKKVGPAYKDVAKKFAGQPGAVDELAKRIKNGGVGTWGQVPMPPQNVTDEEAKELAQWILSLK</sequence>